<evidence type="ECO:0000313" key="3">
    <source>
        <dbReference type="Proteomes" id="UP000507245"/>
    </source>
</evidence>
<evidence type="ECO:0000313" key="2">
    <source>
        <dbReference type="EMBL" id="CAB4320735.1"/>
    </source>
</evidence>
<feature type="transmembrane region" description="Helical" evidence="1">
    <location>
        <begin position="64"/>
        <end position="82"/>
    </location>
</feature>
<reference evidence="3" key="1">
    <citation type="journal article" date="2020" name="Genome Biol.">
        <title>Gamete binning: chromosome-level and haplotype-resolved genome assembly enabled by high-throughput single-cell sequencing of gamete genomes.</title>
        <authorList>
            <person name="Campoy J.A."/>
            <person name="Sun H."/>
            <person name="Goel M."/>
            <person name="Jiao W.-B."/>
            <person name="Folz-Donahue K."/>
            <person name="Wang N."/>
            <person name="Rubio M."/>
            <person name="Liu C."/>
            <person name="Kukat C."/>
            <person name="Ruiz D."/>
            <person name="Huettel B."/>
            <person name="Schneeberger K."/>
        </authorList>
    </citation>
    <scope>NUCLEOTIDE SEQUENCE [LARGE SCALE GENOMIC DNA]</scope>
    <source>
        <strain evidence="3">cv. Rojo Pasion</strain>
    </source>
</reference>
<organism evidence="2 3">
    <name type="scientific">Prunus armeniaca</name>
    <name type="common">Apricot</name>
    <name type="synonym">Armeniaca vulgaris</name>
    <dbReference type="NCBI Taxonomy" id="36596"/>
    <lineage>
        <taxon>Eukaryota</taxon>
        <taxon>Viridiplantae</taxon>
        <taxon>Streptophyta</taxon>
        <taxon>Embryophyta</taxon>
        <taxon>Tracheophyta</taxon>
        <taxon>Spermatophyta</taxon>
        <taxon>Magnoliopsida</taxon>
        <taxon>eudicotyledons</taxon>
        <taxon>Gunneridae</taxon>
        <taxon>Pentapetalae</taxon>
        <taxon>rosids</taxon>
        <taxon>fabids</taxon>
        <taxon>Rosales</taxon>
        <taxon>Rosaceae</taxon>
        <taxon>Amygdaloideae</taxon>
        <taxon>Amygdaleae</taxon>
        <taxon>Prunus</taxon>
    </lineage>
</organism>
<keyword evidence="1" id="KW-0812">Transmembrane</keyword>
<keyword evidence="1" id="KW-0472">Membrane</keyword>
<dbReference type="AlphaFoldDB" id="A0A6J5Y9Y7"/>
<name>A0A6J5Y9Y7_PRUAR</name>
<keyword evidence="1" id="KW-1133">Transmembrane helix</keyword>
<keyword evidence="3" id="KW-1185">Reference proteome</keyword>
<gene>
    <name evidence="2" type="ORF">ORAREDHAP_LOCUS49694</name>
</gene>
<evidence type="ECO:0000256" key="1">
    <source>
        <dbReference type="SAM" id="Phobius"/>
    </source>
</evidence>
<sequence>MAGRRMNEDAPMCCVRKGCYNSNLFGQIHPRRRFPLVQQSDSWLLKRGIKLEKSVAKARPREKVVWLLLVASVGSIFAKLHFGREVWMWMTPKEELGISLCH</sequence>
<dbReference type="EMBL" id="CAEKKB010000008">
    <property type="protein sequence ID" value="CAB4320735.1"/>
    <property type="molecule type" value="Genomic_DNA"/>
</dbReference>
<protein>
    <submittedName>
        <fullName evidence="2">Uncharacterized protein</fullName>
    </submittedName>
</protein>
<proteinExistence type="predicted"/>
<dbReference type="Proteomes" id="UP000507245">
    <property type="component" value="Unassembled WGS sequence"/>
</dbReference>
<accession>A0A6J5Y9Y7</accession>